<feature type="region of interest" description="Disordered" evidence="1">
    <location>
        <begin position="1"/>
        <end position="22"/>
    </location>
</feature>
<proteinExistence type="predicted"/>
<evidence type="ECO:0000313" key="2">
    <source>
        <dbReference type="EMBL" id="JAH69307.1"/>
    </source>
</evidence>
<dbReference type="EMBL" id="GBXM01039270">
    <property type="protein sequence ID" value="JAH69307.1"/>
    <property type="molecule type" value="Transcribed_RNA"/>
</dbReference>
<accession>A0A0E9UU28</accession>
<organism evidence="2">
    <name type="scientific">Anguilla anguilla</name>
    <name type="common">European freshwater eel</name>
    <name type="synonym">Muraena anguilla</name>
    <dbReference type="NCBI Taxonomy" id="7936"/>
    <lineage>
        <taxon>Eukaryota</taxon>
        <taxon>Metazoa</taxon>
        <taxon>Chordata</taxon>
        <taxon>Craniata</taxon>
        <taxon>Vertebrata</taxon>
        <taxon>Euteleostomi</taxon>
        <taxon>Actinopterygii</taxon>
        <taxon>Neopterygii</taxon>
        <taxon>Teleostei</taxon>
        <taxon>Anguilliformes</taxon>
        <taxon>Anguillidae</taxon>
        <taxon>Anguilla</taxon>
    </lineage>
</organism>
<name>A0A0E9UU28_ANGAN</name>
<reference evidence="2" key="1">
    <citation type="submission" date="2014-11" db="EMBL/GenBank/DDBJ databases">
        <authorList>
            <person name="Amaro Gonzalez C."/>
        </authorList>
    </citation>
    <scope>NUCLEOTIDE SEQUENCE</scope>
</reference>
<evidence type="ECO:0000256" key="1">
    <source>
        <dbReference type="SAM" id="MobiDB-lite"/>
    </source>
</evidence>
<reference evidence="2" key="2">
    <citation type="journal article" date="2015" name="Fish Shellfish Immunol.">
        <title>Early steps in the European eel (Anguilla anguilla)-Vibrio vulnificus interaction in the gills: Role of the RtxA13 toxin.</title>
        <authorList>
            <person name="Callol A."/>
            <person name="Pajuelo D."/>
            <person name="Ebbesson L."/>
            <person name="Teles M."/>
            <person name="MacKenzie S."/>
            <person name="Amaro C."/>
        </authorList>
    </citation>
    <scope>NUCLEOTIDE SEQUENCE</scope>
</reference>
<sequence length="46" mass="5363">MLVDRQTNRMPSTKTEEFGNENGLFPYGYGMEPHQTTIKDLNIFIK</sequence>
<protein>
    <submittedName>
        <fullName evidence="2">Uncharacterized protein</fullName>
    </submittedName>
</protein>
<dbReference type="AlphaFoldDB" id="A0A0E9UU28"/>